<proteinExistence type="inferred from homology"/>
<keyword evidence="2" id="KW-0810">Translation regulation</keyword>
<comment type="function">
    <text evidence="2">Component of the CCR4-NOT complex which is one of the major cellular mRNA deadenylases and is linked to various cellular processes including bulk mRNA degradation, miRNA-mediated repression, translational repression during translational initiation and general transcription regulation.</text>
</comment>
<dbReference type="InterPro" id="IPR039740">
    <property type="entry name" value="CNOT10"/>
</dbReference>
<keyword evidence="5" id="KW-1185">Reference proteome</keyword>
<keyword evidence="2" id="KW-0805">Transcription regulation</keyword>
<dbReference type="GO" id="GO:0005737">
    <property type="term" value="C:cytoplasm"/>
    <property type="evidence" value="ECO:0007669"/>
    <property type="project" value="UniProtKB-SubCell"/>
</dbReference>
<sequence length="701" mass="80170">MCDDKNDARKSSCDGFNYQSVPDADREMSAQALQEFENQKYGQSLSSMKKLLSKRPLDSKVFHNTSVVEFYLSNCKKTEQFNRNMVEICKQAHIDVNDLETLDDVDNCVVLYNQAVVQFHLHQYYAAISILDKVFQYIEPLEETLARNICFLLLECYLSISKLDKASYLIGYLEGMMFGGSKSCTSTNQKDKDNSKDDSNDIVTEAIKRKLQLCKARCYAMRKTSKACKREIKNLMSSGSNVQNIPAFYLKSQLEYQRGNYRKALKLLNSVTLPEDISKYFKETGDCLPAIFYNNVGCIHFYMGKPNLGAFYMEQALQAFESEIKAITSKASTTSDNKLNCRSLHQMSLSTRHQLMYNLGMQFFQAKKFNKAFDCFVEAVKSFHSNPRLWLRIAECCIQLYKPDCLEEYLEYKGKPFVKSIIGSGTYRKVIMNSASEKLPNDESKSSTKETPSMQFAMLCLKNALFLVGEYSYREGRSEVNNPPEDEPEPEYKTIAVLPSNSIQDCDVMYLRNSIIVACAYVALCLGDVLLVLQYTDMIQLQPMMSAAHKFFAHMYAGEAMLIMDKITNAVDNFNLDSYDFNCPLELTIPVANTTENSLKHQSRFDLKYIENLDGSRLVGNLPKWYPDSIATGYFISHYNLAVAYAMREEWSKALESLLRMSPDENVPSYALSLLMYIHCHQGSVDNIESYIKKYIQPVKQ</sequence>
<dbReference type="GO" id="GO:0031047">
    <property type="term" value="P:regulatory ncRNA-mediated gene silencing"/>
    <property type="evidence" value="ECO:0007669"/>
    <property type="project" value="UniProtKB-UniRule"/>
</dbReference>
<dbReference type="EMBL" id="JAFNEN010000693">
    <property type="protein sequence ID" value="KAG8178474.1"/>
    <property type="molecule type" value="Genomic_DNA"/>
</dbReference>
<dbReference type="GO" id="GO:0006402">
    <property type="term" value="P:mRNA catabolic process"/>
    <property type="evidence" value="ECO:0007669"/>
    <property type="project" value="TreeGrafter"/>
</dbReference>
<dbReference type="AlphaFoldDB" id="A0AAV6U3C8"/>
<dbReference type="SMART" id="SM00028">
    <property type="entry name" value="TPR"/>
    <property type="match status" value="4"/>
</dbReference>
<dbReference type="GO" id="GO:0017148">
    <property type="term" value="P:negative regulation of translation"/>
    <property type="evidence" value="ECO:0007669"/>
    <property type="project" value="TreeGrafter"/>
</dbReference>
<dbReference type="GO" id="GO:0005634">
    <property type="term" value="C:nucleus"/>
    <property type="evidence" value="ECO:0007669"/>
    <property type="project" value="UniProtKB-SubCell"/>
</dbReference>
<keyword evidence="2" id="KW-0804">Transcription</keyword>
<gene>
    <name evidence="4" type="ORF">JTE90_024634</name>
</gene>
<dbReference type="PANTHER" id="PTHR12979:SF5">
    <property type="entry name" value="CCR4-NOT TRANSCRIPTION COMPLEX SUBUNIT 10"/>
    <property type="match status" value="1"/>
</dbReference>
<keyword evidence="2" id="KW-0943">RNA-mediated gene silencing</keyword>
<dbReference type="Gene3D" id="1.25.40.10">
    <property type="entry name" value="Tetratricopeptide repeat domain"/>
    <property type="match status" value="2"/>
</dbReference>
<organism evidence="4 5">
    <name type="scientific">Oedothorax gibbosus</name>
    <dbReference type="NCBI Taxonomy" id="931172"/>
    <lineage>
        <taxon>Eukaryota</taxon>
        <taxon>Metazoa</taxon>
        <taxon>Ecdysozoa</taxon>
        <taxon>Arthropoda</taxon>
        <taxon>Chelicerata</taxon>
        <taxon>Arachnida</taxon>
        <taxon>Araneae</taxon>
        <taxon>Araneomorphae</taxon>
        <taxon>Entelegynae</taxon>
        <taxon>Araneoidea</taxon>
        <taxon>Linyphiidae</taxon>
        <taxon>Erigoninae</taxon>
        <taxon>Oedothorax</taxon>
    </lineage>
</organism>
<accession>A0AAV6U3C8</accession>
<dbReference type="SUPFAM" id="SSF48452">
    <property type="entry name" value="TPR-like"/>
    <property type="match status" value="2"/>
</dbReference>
<keyword evidence="2" id="KW-0539">Nucleus</keyword>
<reference evidence="4 5" key="1">
    <citation type="journal article" date="2022" name="Nat. Ecol. Evol.">
        <title>A masculinizing supergene underlies an exaggerated male reproductive morph in a spider.</title>
        <authorList>
            <person name="Hendrickx F."/>
            <person name="De Corte Z."/>
            <person name="Sonet G."/>
            <person name="Van Belleghem S.M."/>
            <person name="Kostlbacher S."/>
            <person name="Vangestel C."/>
        </authorList>
    </citation>
    <scope>NUCLEOTIDE SEQUENCE [LARGE SCALE GENOMIC DNA]</scope>
    <source>
        <strain evidence="4">W744_W776</strain>
    </source>
</reference>
<keyword evidence="2" id="KW-0963">Cytoplasm</keyword>
<evidence type="ECO:0000256" key="2">
    <source>
        <dbReference type="RuleBase" id="RU367083"/>
    </source>
</evidence>
<dbReference type="InterPro" id="IPR019734">
    <property type="entry name" value="TPR_rpt"/>
</dbReference>
<feature type="region of interest" description="Disordered" evidence="3">
    <location>
        <begin position="1"/>
        <end position="20"/>
    </location>
</feature>
<evidence type="ECO:0000256" key="1">
    <source>
        <dbReference type="ARBA" id="ARBA00010080"/>
    </source>
</evidence>
<name>A0AAV6U3C8_9ARAC</name>
<comment type="caution">
    <text evidence="4">The sequence shown here is derived from an EMBL/GenBank/DDBJ whole genome shotgun (WGS) entry which is preliminary data.</text>
</comment>
<dbReference type="GO" id="GO:0030014">
    <property type="term" value="C:CCR4-NOT complex"/>
    <property type="evidence" value="ECO:0007669"/>
    <property type="project" value="UniProtKB-UniRule"/>
</dbReference>
<comment type="subcellular location">
    <subcellularLocation>
        <location evidence="2">Cytoplasm</location>
    </subcellularLocation>
    <subcellularLocation>
        <location evidence="2">Nucleus</location>
    </subcellularLocation>
</comment>
<evidence type="ECO:0000313" key="5">
    <source>
        <dbReference type="Proteomes" id="UP000827092"/>
    </source>
</evidence>
<evidence type="ECO:0000256" key="3">
    <source>
        <dbReference type="SAM" id="MobiDB-lite"/>
    </source>
</evidence>
<evidence type="ECO:0000313" key="4">
    <source>
        <dbReference type="EMBL" id="KAG8178474.1"/>
    </source>
</evidence>
<feature type="compositionally biased region" description="Basic and acidic residues" evidence="3">
    <location>
        <begin position="1"/>
        <end position="12"/>
    </location>
</feature>
<comment type="similarity">
    <text evidence="1 2">Belongs to the CNOT10 family.</text>
</comment>
<dbReference type="PANTHER" id="PTHR12979">
    <property type="entry name" value="CCR4-NOT TRANSCRIPTION COMPLEX SUBUNIT 10"/>
    <property type="match status" value="1"/>
</dbReference>
<dbReference type="Proteomes" id="UP000827092">
    <property type="component" value="Unassembled WGS sequence"/>
</dbReference>
<dbReference type="InterPro" id="IPR011990">
    <property type="entry name" value="TPR-like_helical_dom_sf"/>
</dbReference>
<protein>
    <recommendedName>
        <fullName evidence="2">CCR4-NOT transcription complex subunit 10</fullName>
    </recommendedName>
</protein>